<dbReference type="EMBL" id="CH473963">
    <property type="protein sequence ID" value="EDL99961.1"/>
    <property type="molecule type" value="Genomic_DNA"/>
</dbReference>
<dbReference type="AlphaFoldDB" id="A6IJP8"/>
<organism evidence="2 3">
    <name type="scientific">Rattus norvegicus</name>
    <name type="common">Rat</name>
    <dbReference type="NCBI Taxonomy" id="10116"/>
    <lineage>
        <taxon>Eukaryota</taxon>
        <taxon>Metazoa</taxon>
        <taxon>Chordata</taxon>
        <taxon>Craniata</taxon>
        <taxon>Vertebrata</taxon>
        <taxon>Euteleostomi</taxon>
        <taxon>Mammalia</taxon>
        <taxon>Eutheria</taxon>
        <taxon>Euarchontoglires</taxon>
        <taxon>Glires</taxon>
        <taxon>Rodentia</taxon>
        <taxon>Myomorpha</taxon>
        <taxon>Muroidea</taxon>
        <taxon>Muridae</taxon>
        <taxon>Murinae</taxon>
        <taxon>Rattus</taxon>
    </lineage>
</organism>
<gene>
    <name evidence="2" type="ORF">rCG_36184</name>
</gene>
<feature type="chain" id="PRO_5039948999" evidence="1">
    <location>
        <begin position="37"/>
        <end position="65"/>
    </location>
</feature>
<dbReference type="Proteomes" id="UP000234681">
    <property type="component" value="Chromosome 14"/>
</dbReference>
<accession>A6IJP8</accession>
<keyword evidence="1" id="KW-0732">Signal</keyword>
<evidence type="ECO:0000313" key="2">
    <source>
        <dbReference type="EMBL" id="EDL99961.1"/>
    </source>
</evidence>
<evidence type="ECO:0000256" key="1">
    <source>
        <dbReference type="SAM" id="SignalP"/>
    </source>
</evidence>
<protein>
    <submittedName>
        <fullName evidence="2">RCG36184</fullName>
    </submittedName>
</protein>
<reference evidence="3" key="1">
    <citation type="submission" date="2005-09" db="EMBL/GenBank/DDBJ databases">
        <authorList>
            <person name="Mural R.J."/>
            <person name="Li P.W."/>
            <person name="Adams M.D."/>
            <person name="Amanatides P.G."/>
            <person name="Baden-Tillson H."/>
            <person name="Barnstead M."/>
            <person name="Chin S.H."/>
            <person name="Dew I."/>
            <person name="Evans C.A."/>
            <person name="Ferriera S."/>
            <person name="Flanigan M."/>
            <person name="Fosler C."/>
            <person name="Glodek A."/>
            <person name="Gu Z."/>
            <person name="Holt R.A."/>
            <person name="Jennings D."/>
            <person name="Kraft C.L."/>
            <person name="Lu F."/>
            <person name="Nguyen T."/>
            <person name="Nusskern D.R."/>
            <person name="Pfannkoch C.M."/>
            <person name="Sitter C."/>
            <person name="Sutton G.G."/>
            <person name="Venter J.C."/>
            <person name="Wang Z."/>
            <person name="Woodage T."/>
            <person name="Zheng X.H."/>
            <person name="Zhong F."/>
        </authorList>
    </citation>
    <scope>NUCLEOTIDE SEQUENCE [LARGE SCALE GENOMIC DNA]</scope>
    <source>
        <strain>BN</strain>
        <strain evidence="3">Sprague-Dawley</strain>
    </source>
</reference>
<name>A6IJP8_RAT</name>
<sequence length="65" mass="6791">MPGAGRSRGRPAPVPTAARRTWWWLYEFLCCRKAAAAAWCCCCSCGLTGDLRLCGCCGAAGGGCC</sequence>
<evidence type="ECO:0000313" key="3">
    <source>
        <dbReference type="Proteomes" id="UP000234681"/>
    </source>
</evidence>
<feature type="signal peptide" evidence="1">
    <location>
        <begin position="1"/>
        <end position="36"/>
    </location>
</feature>
<proteinExistence type="predicted"/>